<dbReference type="GO" id="GO:0042025">
    <property type="term" value="C:host cell nucleus"/>
    <property type="evidence" value="ECO:0007669"/>
    <property type="project" value="UniProtKB-SubCell"/>
</dbReference>
<evidence type="ECO:0000256" key="3">
    <source>
        <dbReference type="ARBA" id="ARBA00008545"/>
    </source>
</evidence>
<evidence type="ECO:0000259" key="20">
    <source>
        <dbReference type="PROSITE" id="PS52020"/>
    </source>
</evidence>
<comment type="similarity">
    <text evidence="3">Belongs to the nanoviruses/circoviruses replication-associated protein family.</text>
</comment>
<keyword evidence="15" id="KW-0238">DNA-binding</keyword>
<evidence type="ECO:0000256" key="18">
    <source>
        <dbReference type="ARBA" id="ARBA00032243"/>
    </source>
</evidence>
<keyword evidence="14" id="KW-0190">Covalent protein-DNA linkage</keyword>
<dbReference type="InterPro" id="IPR027417">
    <property type="entry name" value="P-loop_NTPase"/>
</dbReference>
<dbReference type="Gene3D" id="3.40.1310.20">
    <property type="match status" value="1"/>
</dbReference>
<evidence type="ECO:0000256" key="10">
    <source>
        <dbReference type="ARBA" id="ARBA00022723"/>
    </source>
</evidence>
<keyword evidence="16" id="KW-0511">Multifunctional enzyme</keyword>
<dbReference type="InterPro" id="IPR049912">
    <property type="entry name" value="CRESS_DNA_REP"/>
</dbReference>
<feature type="domain" description="CRESS-DNA virus Rep endonuclease" evidence="20">
    <location>
        <begin position="1"/>
        <end position="94"/>
    </location>
</feature>
<keyword evidence="12" id="KW-0255">Endonuclease</keyword>
<evidence type="ECO:0000256" key="6">
    <source>
        <dbReference type="ARBA" id="ARBA00022679"/>
    </source>
</evidence>
<protein>
    <recommendedName>
        <fullName evidence="4">Replication-associated protein</fullName>
    </recommendedName>
    <alternativeName>
        <fullName evidence="17">ATP-dependent helicase Rep</fullName>
    </alternativeName>
    <alternativeName>
        <fullName evidence="18">RepP</fullName>
    </alternativeName>
</protein>
<dbReference type="GO" id="GO:0006260">
    <property type="term" value="P:DNA replication"/>
    <property type="evidence" value="ECO:0007669"/>
    <property type="project" value="UniProtKB-KW"/>
</dbReference>
<dbReference type="GO" id="GO:0003724">
    <property type="term" value="F:RNA helicase activity"/>
    <property type="evidence" value="ECO:0007669"/>
    <property type="project" value="InterPro"/>
</dbReference>
<accession>A0A8A4XC06</accession>
<evidence type="ECO:0000256" key="19">
    <source>
        <dbReference type="ARBA" id="ARBA00049360"/>
    </source>
</evidence>
<dbReference type="PROSITE" id="PS52020">
    <property type="entry name" value="CRESS_DNA_REP"/>
    <property type="match status" value="1"/>
</dbReference>
<dbReference type="InterPro" id="IPR000605">
    <property type="entry name" value="Helicase_SF3_ssDNA/RNA_vir"/>
</dbReference>
<evidence type="ECO:0000256" key="12">
    <source>
        <dbReference type="ARBA" id="ARBA00022759"/>
    </source>
</evidence>
<evidence type="ECO:0000256" key="14">
    <source>
        <dbReference type="ARBA" id="ARBA00023124"/>
    </source>
</evidence>
<sequence length="265" mass="31073">MTSRSYLLTCNNWQQADYDALIAEKYDYKIISKEVGKKSKIPHLHCFIYKEGKIAWKGLKKRNPRCDIRLCKGTAQENQTYVAKDGVFEEFGECPKQGKRNDLNLIKEEIQAGKTMREIIEVATNYQSLRTAELLLKYIEKKRDFKTEVIYIWGKSESGKTRYAYDNNPDVVIHQQMASSLKWWQGYDAHEIVIIDEVDCNTDYSMLKALCDRYPYVVETKGGSRQFLAKKLYITSLTDPKILFQYHPEEGKEMLRRIDKIIHLK</sequence>
<dbReference type="GO" id="GO:0003677">
    <property type="term" value="F:DNA binding"/>
    <property type="evidence" value="ECO:0007669"/>
    <property type="project" value="UniProtKB-KW"/>
</dbReference>
<comment type="cofactor">
    <cofactor evidence="1">
        <name>Mn(2+)</name>
        <dbReference type="ChEBI" id="CHEBI:29035"/>
    </cofactor>
</comment>
<evidence type="ECO:0000256" key="4">
    <source>
        <dbReference type="ARBA" id="ARBA00014531"/>
    </source>
</evidence>
<evidence type="ECO:0000256" key="13">
    <source>
        <dbReference type="ARBA" id="ARBA00022801"/>
    </source>
</evidence>
<keyword evidence="11" id="KW-0547">Nucleotide-binding</keyword>
<organism evidence="21">
    <name type="scientific">Fringilla montifringilla CRESS-DNA-virus sp</name>
    <dbReference type="NCBI Taxonomy" id="2815044"/>
    <lineage>
        <taxon>Viruses</taxon>
        <taxon>Monodnaviria</taxon>
        <taxon>Shotokuvirae</taxon>
        <taxon>Cressdnaviricota</taxon>
    </lineage>
</organism>
<evidence type="ECO:0000256" key="17">
    <source>
        <dbReference type="ARBA" id="ARBA00030754"/>
    </source>
</evidence>
<keyword evidence="6" id="KW-0808">Transferase</keyword>
<evidence type="ECO:0000256" key="5">
    <source>
        <dbReference type="ARBA" id="ARBA00022562"/>
    </source>
</evidence>
<evidence type="ECO:0000256" key="8">
    <source>
        <dbReference type="ARBA" id="ARBA00022705"/>
    </source>
</evidence>
<keyword evidence="9" id="KW-0540">Nuclease</keyword>
<keyword evidence="7" id="KW-0548">Nucleotidyltransferase</keyword>
<keyword evidence="13" id="KW-0378">Hydrolase</keyword>
<dbReference type="SUPFAM" id="SSF52540">
    <property type="entry name" value="P-loop containing nucleoside triphosphate hydrolases"/>
    <property type="match status" value="1"/>
</dbReference>
<comment type="subcellular location">
    <subcellularLocation>
        <location evidence="2">Host nucleus</location>
    </subcellularLocation>
</comment>
<evidence type="ECO:0000313" key="21">
    <source>
        <dbReference type="EMBL" id="QTE03362.1"/>
    </source>
</evidence>
<dbReference type="EMBL" id="MW182755">
    <property type="protein sequence ID" value="QTE03362.1"/>
    <property type="molecule type" value="Genomic_DNA"/>
</dbReference>
<name>A0A8A4XC06_9VIRU</name>
<evidence type="ECO:0000256" key="15">
    <source>
        <dbReference type="ARBA" id="ARBA00023125"/>
    </source>
</evidence>
<dbReference type="GO" id="GO:0003723">
    <property type="term" value="F:RNA binding"/>
    <property type="evidence" value="ECO:0007669"/>
    <property type="project" value="InterPro"/>
</dbReference>
<dbReference type="GO" id="GO:0016787">
    <property type="term" value="F:hydrolase activity"/>
    <property type="evidence" value="ECO:0007669"/>
    <property type="project" value="UniProtKB-KW"/>
</dbReference>
<dbReference type="GO" id="GO:0016779">
    <property type="term" value="F:nucleotidyltransferase activity"/>
    <property type="evidence" value="ECO:0007669"/>
    <property type="project" value="UniProtKB-KW"/>
</dbReference>
<keyword evidence="8" id="KW-0235">DNA replication</keyword>
<dbReference type="Gene3D" id="3.40.50.300">
    <property type="entry name" value="P-loop containing nucleotide triphosphate hydrolases"/>
    <property type="match status" value="1"/>
</dbReference>
<evidence type="ECO:0000256" key="9">
    <source>
        <dbReference type="ARBA" id="ARBA00022722"/>
    </source>
</evidence>
<dbReference type="GO" id="GO:0046872">
    <property type="term" value="F:metal ion binding"/>
    <property type="evidence" value="ECO:0007669"/>
    <property type="project" value="UniProtKB-KW"/>
</dbReference>
<comment type="catalytic activity">
    <reaction evidence="19">
        <text>ATP + H2O = ADP + phosphate + H(+)</text>
        <dbReference type="Rhea" id="RHEA:13065"/>
        <dbReference type="ChEBI" id="CHEBI:15377"/>
        <dbReference type="ChEBI" id="CHEBI:15378"/>
        <dbReference type="ChEBI" id="CHEBI:30616"/>
        <dbReference type="ChEBI" id="CHEBI:43474"/>
        <dbReference type="ChEBI" id="CHEBI:456216"/>
    </reaction>
</comment>
<evidence type="ECO:0000256" key="11">
    <source>
        <dbReference type="ARBA" id="ARBA00022741"/>
    </source>
</evidence>
<dbReference type="Pfam" id="PF00910">
    <property type="entry name" value="RNA_helicase"/>
    <property type="match status" value="1"/>
</dbReference>
<reference evidence="21" key="1">
    <citation type="submission" date="2020-10" db="EMBL/GenBank/DDBJ databases">
        <title>CRESS DNA virus dark matter in the feces of wild birds.</title>
        <authorList>
            <person name="Yang S."/>
            <person name="Zhang W."/>
        </authorList>
    </citation>
    <scope>NUCLEOTIDE SEQUENCE</scope>
    <source>
        <strain evidence="21">Brb25cir9</strain>
    </source>
</reference>
<evidence type="ECO:0000256" key="7">
    <source>
        <dbReference type="ARBA" id="ARBA00022695"/>
    </source>
</evidence>
<evidence type="ECO:0000256" key="1">
    <source>
        <dbReference type="ARBA" id="ARBA00001936"/>
    </source>
</evidence>
<dbReference type="GO" id="GO:0004519">
    <property type="term" value="F:endonuclease activity"/>
    <property type="evidence" value="ECO:0007669"/>
    <property type="project" value="UniProtKB-KW"/>
</dbReference>
<keyword evidence="10" id="KW-0479">Metal-binding</keyword>
<proteinExistence type="inferred from homology"/>
<evidence type="ECO:0000256" key="16">
    <source>
        <dbReference type="ARBA" id="ARBA00023268"/>
    </source>
</evidence>
<keyword evidence="5" id="KW-1048">Host nucleus</keyword>
<evidence type="ECO:0000256" key="2">
    <source>
        <dbReference type="ARBA" id="ARBA00004147"/>
    </source>
</evidence>
<dbReference type="GO" id="GO:0000166">
    <property type="term" value="F:nucleotide binding"/>
    <property type="evidence" value="ECO:0007669"/>
    <property type="project" value="UniProtKB-KW"/>
</dbReference>